<dbReference type="AlphaFoldDB" id="A0ABD2XL00"/>
<dbReference type="InterPro" id="IPR050776">
    <property type="entry name" value="Ank_Repeat/CDKN_Inhibitor"/>
</dbReference>
<proteinExistence type="predicted"/>
<keyword evidence="1" id="KW-0677">Repeat</keyword>
<evidence type="ECO:0000256" key="2">
    <source>
        <dbReference type="ARBA" id="ARBA00023043"/>
    </source>
</evidence>
<evidence type="ECO:0008006" key="6">
    <source>
        <dbReference type="Google" id="ProtNLM"/>
    </source>
</evidence>
<protein>
    <recommendedName>
        <fullName evidence="6">Ankyrin</fullName>
    </recommendedName>
</protein>
<evidence type="ECO:0000256" key="3">
    <source>
        <dbReference type="PROSITE-ProRule" id="PRU00023"/>
    </source>
</evidence>
<dbReference type="Gene3D" id="1.25.40.20">
    <property type="entry name" value="Ankyrin repeat-containing domain"/>
    <property type="match status" value="2"/>
</dbReference>
<gene>
    <name evidence="4" type="ORF">TKK_001884</name>
</gene>
<evidence type="ECO:0000313" key="5">
    <source>
        <dbReference type="Proteomes" id="UP001627154"/>
    </source>
</evidence>
<comment type="caution">
    <text evidence="4">The sequence shown here is derived from an EMBL/GenBank/DDBJ whole genome shotgun (WGS) entry which is preliminary data.</text>
</comment>
<dbReference type="PRINTS" id="PR01415">
    <property type="entry name" value="ANKYRIN"/>
</dbReference>
<keyword evidence="5" id="KW-1185">Reference proteome</keyword>
<feature type="repeat" description="ANK" evidence="3">
    <location>
        <begin position="73"/>
        <end position="105"/>
    </location>
</feature>
<accession>A0ABD2XL00</accession>
<sequence length="438" mass="50451">MTTVVKYKISTFLDFVVRSGYEDEPEIDENGEPVLRRDTPVHYATERGYVDRSIIDNLFKIYKRLDANYIGESGLTHFHAACKYGRDEVVEKFLRLGQDPNCRRSVKARCWTPLRYALSRDHRRVIELLLRHGADPNLADSTGTTSMHYICDLDSEVVFARIVFDISEEEQRHPVRVDALDILGRTPLLGNGHAVQVELLLRKGANPNFLDGAGRHPLHIVGGRGQEWLMDDDLVTTYFRVSEEKRLTLQLDARDRWGRTPLHLSVASLDNEEMVRLLLRHGADPTLVDEDGSTPLHVVCKRDSDDDVWARMIFEISDELRDHAVRVDARDKKGRTPLQWAVARLLPKTIDVRTLGSWRGLVQLHFSDQELLRRDIQTERRRSLDLFQIERSVQRGGRHRVPGEKIVRAGQEPRTDDHEKIRQAQIIQEAVVSQQVFI</sequence>
<dbReference type="InterPro" id="IPR002110">
    <property type="entry name" value="Ankyrin_rpt"/>
</dbReference>
<dbReference type="PANTHER" id="PTHR24201">
    <property type="entry name" value="ANK_REP_REGION DOMAIN-CONTAINING PROTEIN"/>
    <property type="match status" value="1"/>
</dbReference>
<dbReference type="PROSITE" id="PS50297">
    <property type="entry name" value="ANK_REP_REGION"/>
    <property type="match status" value="2"/>
</dbReference>
<dbReference type="SMART" id="SM00248">
    <property type="entry name" value="ANK"/>
    <property type="match status" value="6"/>
</dbReference>
<dbReference type="InterPro" id="IPR036770">
    <property type="entry name" value="Ankyrin_rpt-contain_sf"/>
</dbReference>
<evidence type="ECO:0000256" key="1">
    <source>
        <dbReference type="ARBA" id="ARBA00022737"/>
    </source>
</evidence>
<dbReference type="Pfam" id="PF12796">
    <property type="entry name" value="Ank_2"/>
    <property type="match status" value="2"/>
</dbReference>
<reference evidence="4 5" key="1">
    <citation type="journal article" date="2024" name="bioRxiv">
        <title>A reference genome for Trichogramma kaykai: A tiny desert-dwelling parasitoid wasp with competing sex-ratio distorters.</title>
        <authorList>
            <person name="Culotta J."/>
            <person name="Lindsey A.R."/>
        </authorList>
    </citation>
    <scope>NUCLEOTIDE SEQUENCE [LARGE SCALE GENOMIC DNA]</scope>
    <source>
        <strain evidence="4 5">KSX58</strain>
    </source>
</reference>
<dbReference type="SUPFAM" id="SSF48403">
    <property type="entry name" value="Ankyrin repeat"/>
    <property type="match status" value="1"/>
</dbReference>
<evidence type="ECO:0000313" key="4">
    <source>
        <dbReference type="EMBL" id="KAL3405492.1"/>
    </source>
</evidence>
<dbReference type="EMBL" id="JBJJXI010000020">
    <property type="protein sequence ID" value="KAL3405492.1"/>
    <property type="molecule type" value="Genomic_DNA"/>
</dbReference>
<keyword evidence="2 3" id="KW-0040">ANK repeat</keyword>
<organism evidence="4 5">
    <name type="scientific">Trichogramma kaykai</name>
    <dbReference type="NCBI Taxonomy" id="54128"/>
    <lineage>
        <taxon>Eukaryota</taxon>
        <taxon>Metazoa</taxon>
        <taxon>Ecdysozoa</taxon>
        <taxon>Arthropoda</taxon>
        <taxon>Hexapoda</taxon>
        <taxon>Insecta</taxon>
        <taxon>Pterygota</taxon>
        <taxon>Neoptera</taxon>
        <taxon>Endopterygota</taxon>
        <taxon>Hymenoptera</taxon>
        <taxon>Apocrita</taxon>
        <taxon>Proctotrupomorpha</taxon>
        <taxon>Chalcidoidea</taxon>
        <taxon>Trichogrammatidae</taxon>
        <taxon>Trichogramma</taxon>
    </lineage>
</organism>
<name>A0ABD2XL00_9HYME</name>
<feature type="repeat" description="ANK" evidence="3">
    <location>
        <begin position="257"/>
        <end position="290"/>
    </location>
</feature>
<dbReference type="Proteomes" id="UP001627154">
    <property type="component" value="Unassembled WGS sequence"/>
</dbReference>
<feature type="repeat" description="ANK" evidence="3">
    <location>
        <begin position="109"/>
        <end position="141"/>
    </location>
</feature>
<dbReference type="PROSITE" id="PS50088">
    <property type="entry name" value="ANK_REPEAT"/>
    <property type="match status" value="3"/>
</dbReference>